<dbReference type="OrthoDB" id="8141282at2"/>
<proteinExistence type="predicted"/>
<protein>
    <recommendedName>
        <fullName evidence="5">DUF2946 family protein</fullName>
    </recommendedName>
</protein>
<dbReference type="Proteomes" id="UP000256343">
    <property type="component" value="Unassembled WGS sequence"/>
</dbReference>
<keyword evidence="4" id="KW-1185">Reference proteome</keyword>
<dbReference type="EMBL" id="QRDT01000010">
    <property type="protein sequence ID" value="RED34515.1"/>
    <property type="molecule type" value="Genomic_DNA"/>
</dbReference>
<dbReference type="Proteomes" id="UP000252631">
    <property type="component" value="Unassembled WGS sequence"/>
</dbReference>
<evidence type="ECO:0000313" key="1">
    <source>
        <dbReference type="EMBL" id="RED34515.1"/>
    </source>
</evidence>
<reference evidence="1 4" key="2">
    <citation type="submission" date="2018-07" db="EMBL/GenBank/DDBJ databases">
        <title>Genomic Encyclopedia of Archaeal and Bacterial Type Strains, Phase II (KMG-II): from individual species to whole genera.</title>
        <authorList>
            <person name="Goeker M."/>
        </authorList>
    </citation>
    <scope>NUCLEOTIDE SEQUENCE [LARGE SCALE GENOMIC DNA]</scope>
    <source>
        <strain evidence="1 4">JA575</strain>
    </source>
</reference>
<reference evidence="2 3" key="1">
    <citation type="submission" date="2017-08" db="EMBL/GenBank/DDBJ databases">
        <authorList>
            <person name="de Groot N.N."/>
        </authorList>
    </citation>
    <scope>NUCLEOTIDE SEQUENCE [LARGE SCALE GENOMIC DNA]</scope>
    <source>
        <strain evidence="2 3">JA575</strain>
    </source>
</reference>
<evidence type="ECO:0000313" key="4">
    <source>
        <dbReference type="Proteomes" id="UP000256343"/>
    </source>
</evidence>
<dbReference type="EMBL" id="UFQQ01000010">
    <property type="protein sequence ID" value="SSW91184.1"/>
    <property type="molecule type" value="Genomic_DNA"/>
</dbReference>
<organism evidence="2 3">
    <name type="scientific">Rhodopseudomonas pentothenatexigens</name>
    <dbReference type="NCBI Taxonomy" id="999699"/>
    <lineage>
        <taxon>Bacteria</taxon>
        <taxon>Pseudomonadati</taxon>
        <taxon>Pseudomonadota</taxon>
        <taxon>Alphaproteobacteria</taxon>
        <taxon>Hyphomicrobiales</taxon>
        <taxon>Nitrobacteraceae</taxon>
        <taxon>Rhodopseudomonas</taxon>
    </lineage>
</organism>
<sequence length="119" mass="12443">MTPSARIFQHRLLRVSRRVVAAFVLAVYLLAGAVHGVHDLDVTSGSATAVVTLASSGGDHSDKAIVGEHHCHGCFSVSLPNPSIVATTAELASAPLRHQDAGRRSILRGIDPPPPKALI</sequence>
<evidence type="ECO:0000313" key="3">
    <source>
        <dbReference type="Proteomes" id="UP000252631"/>
    </source>
</evidence>
<dbReference type="RefSeq" id="WP_114358232.1">
    <property type="nucleotide sequence ID" value="NZ_QRDT01000010.1"/>
</dbReference>
<gene>
    <name evidence="1" type="ORF">BJ125_110154</name>
    <name evidence="2" type="ORF">SAMN05892882_110154</name>
</gene>
<evidence type="ECO:0000313" key="2">
    <source>
        <dbReference type="EMBL" id="SSW91184.1"/>
    </source>
</evidence>
<dbReference type="AlphaFoldDB" id="A0A336JU67"/>
<accession>A0A336JU67</accession>
<evidence type="ECO:0008006" key="5">
    <source>
        <dbReference type="Google" id="ProtNLM"/>
    </source>
</evidence>
<name>A0A336JU67_9BRAD</name>